<dbReference type="InterPro" id="IPR008969">
    <property type="entry name" value="CarboxyPept-like_regulatory"/>
</dbReference>
<evidence type="ECO:0000256" key="7">
    <source>
        <dbReference type="PROSITE-ProRule" id="PRU01360"/>
    </source>
</evidence>
<dbReference type="Gene3D" id="2.60.40.1120">
    <property type="entry name" value="Carboxypeptidase-like, regulatory domain"/>
    <property type="match status" value="1"/>
</dbReference>
<evidence type="ECO:0000256" key="5">
    <source>
        <dbReference type="ARBA" id="ARBA00023136"/>
    </source>
</evidence>
<accession>A0A291QQ24</accession>
<dbReference type="InterPro" id="IPR039426">
    <property type="entry name" value="TonB-dep_rcpt-like"/>
</dbReference>
<keyword evidence="2 7" id="KW-0813">Transport</keyword>
<dbReference type="Gene3D" id="2.170.130.10">
    <property type="entry name" value="TonB-dependent receptor, plug domain"/>
    <property type="match status" value="1"/>
</dbReference>
<evidence type="ECO:0000256" key="6">
    <source>
        <dbReference type="ARBA" id="ARBA00023237"/>
    </source>
</evidence>
<dbReference type="InterPro" id="IPR012910">
    <property type="entry name" value="Plug_dom"/>
</dbReference>
<keyword evidence="3 7" id="KW-1134">Transmembrane beta strand</keyword>
<keyword evidence="4 7" id="KW-0812">Transmembrane</keyword>
<keyword evidence="8" id="KW-0732">Signal</keyword>
<evidence type="ECO:0000256" key="3">
    <source>
        <dbReference type="ARBA" id="ARBA00022452"/>
    </source>
</evidence>
<dbReference type="PROSITE" id="PS52016">
    <property type="entry name" value="TONB_DEPENDENT_REC_3"/>
    <property type="match status" value="1"/>
</dbReference>
<gene>
    <name evidence="10" type="ORF">COR50_02030</name>
</gene>
<evidence type="ECO:0000256" key="8">
    <source>
        <dbReference type="SAM" id="SignalP"/>
    </source>
</evidence>
<name>A0A291QQ24_9BACT</name>
<evidence type="ECO:0000313" key="10">
    <source>
        <dbReference type="EMBL" id="ATL46036.1"/>
    </source>
</evidence>
<dbReference type="Gene3D" id="2.40.170.20">
    <property type="entry name" value="TonB-dependent receptor, beta-barrel domain"/>
    <property type="match status" value="1"/>
</dbReference>
<dbReference type="InterPro" id="IPR023997">
    <property type="entry name" value="TonB-dep_OMP_SusC/RagA_CS"/>
</dbReference>
<dbReference type="Proteomes" id="UP000220133">
    <property type="component" value="Chromosome"/>
</dbReference>
<feature type="signal peptide" evidence="8">
    <location>
        <begin position="1"/>
        <end position="30"/>
    </location>
</feature>
<feature type="chain" id="PRO_5012268153" description="TonB-dependent receptor plug domain-containing protein" evidence="8">
    <location>
        <begin position="31"/>
        <end position="1179"/>
    </location>
</feature>
<comment type="similarity">
    <text evidence="7">Belongs to the TonB-dependent receptor family.</text>
</comment>
<dbReference type="NCBIfam" id="TIGR04057">
    <property type="entry name" value="SusC_RagA_signa"/>
    <property type="match status" value="1"/>
</dbReference>
<dbReference type="EMBL" id="CP023777">
    <property type="protein sequence ID" value="ATL46036.1"/>
    <property type="molecule type" value="Genomic_DNA"/>
</dbReference>
<keyword evidence="6 7" id="KW-0998">Cell outer membrane</keyword>
<dbReference type="SUPFAM" id="SSF49464">
    <property type="entry name" value="Carboxypeptidase regulatory domain-like"/>
    <property type="match status" value="1"/>
</dbReference>
<dbReference type="Pfam" id="PF07715">
    <property type="entry name" value="Plug"/>
    <property type="match status" value="1"/>
</dbReference>
<dbReference type="KEGG" id="cbae:COR50_02030"/>
<comment type="subcellular location">
    <subcellularLocation>
        <location evidence="1 7">Cell outer membrane</location>
        <topology evidence="1 7">Multi-pass membrane protein</topology>
    </subcellularLocation>
</comment>
<evidence type="ECO:0000313" key="11">
    <source>
        <dbReference type="Proteomes" id="UP000220133"/>
    </source>
</evidence>
<organism evidence="10 11">
    <name type="scientific">Chitinophaga caeni</name>
    <dbReference type="NCBI Taxonomy" id="2029983"/>
    <lineage>
        <taxon>Bacteria</taxon>
        <taxon>Pseudomonadati</taxon>
        <taxon>Bacteroidota</taxon>
        <taxon>Chitinophagia</taxon>
        <taxon>Chitinophagales</taxon>
        <taxon>Chitinophagaceae</taxon>
        <taxon>Chitinophaga</taxon>
    </lineage>
</organism>
<dbReference type="GO" id="GO:0009279">
    <property type="term" value="C:cell outer membrane"/>
    <property type="evidence" value="ECO:0007669"/>
    <property type="project" value="UniProtKB-SubCell"/>
</dbReference>
<dbReference type="InterPro" id="IPR037066">
    <property type="entry name" value="Plug_dom_sf"/>
</dbReference>
<dbReference type="InterPro" id="IPR023996">
    <property type="entry name" value="TonB-dep_OMP_SusC/RagA"/>
</dbReference>
<reference evidence="10 11" key="1">
    <citation type="submission" date="2017-10" db="EMBL/GenBank/DDBJ databases">
        <title>Paenichitinophaga pekingensis gen. nov., sp. nov., isolated from activated sludge.</title>
        <authorList>
            <person name="Jin D."/>
            <person name="Kong X."/>
            <person name="Deng Y."/>
            <person name="Bai Z."/>
        </authorList>
    </citation>
    <scope>NUCLEOTIDE SEQUENCE [LARGE SCALE GENOMIC DNA]</scope>
    <source>
        <strain evidence="10 11">13</strain>
    </source>
</reference>
<protein>
    <recommendedName>
        <fullName evidence="9">TonB-dependent receptor plug domain-containing protein</fullName>
    </recommendedName>
</protein>
<keyword evidence="5 7" id="KW-0472">Membrane</keyword>
<dbReference type="InterPro" id="IPR036942">
    <property type="entry name" value="Beta-barrel_TonB_sf"/>
</dbReference>
<evidence type="ECO:0000256" key="4">
    <source>
        <dbReference type="ARBA" id="ARBA00022692"/>
    </source>
</evidence>
<evidence type="ECO:0000256" key="2">
    <source>
        <dbReference type="ARBA" id="ARBA00022448"/>
    </source>
</evidence>
<feature type="domain" description="TonB-dependent receptor plug" evidence="9">
    <location>
        <begin position="226"/>
        <end position="338"/>
    </location>
</feature>
<sequence>MKKILCVTFRHLFISLIGICLLGATAKAHSTEQGDKLVNIPTGSMPLKSIFQMIEDQTGLSFFYSTKYVKDQEEASAPGNNQKLDALLKRLFEGKSITWQYKEERIVLMPLKPEKYDMTLQDIRDMLVDTLIDVKGRVKGPDDLPIEGATISIVGTLRGAKSDAKGDFTLNNVPSTARIRVTYLGFDTVMVRANSASISNVVLRPSMVMLKAVETVSTGYQDLNKDRAPGSFFKMDNKLVNRAVSTSVMDRLVGVVSGMNYTTSSQLRQGQSSFSIRGFSTIRANANPLIVVDGFPLGNDVDPNGFIASLNPNDVESITVLKDAAAASIWGARSGNGVIVINTKSGKSAKKTNVSFNGNITVVSKPDLYYLPQMDAASSVEFESILYDRGYFDLYDDLYPLLNRYPAIPSLSEQYLKYRKGEITDAQLNSIIDDYKDNDLRKDISKYLYQDGINQQYAVNVSGASLKHNYYLSFGYDKNRGNSVGDENERYTIAARNTMKVGSRVEISLNTNIARIETKSNSESFGSLPNYYKLKDKDGNNLAVPVLGSGLRDAYIDTVGYPELLDWHYVPLNELEYNDISSKLNDIRVGASIRYNIISGLNVELRSQYQYRNTKNVNNNSIESYYVRNLINKFQYVDNNGNVQNPIPIGNILGNRNSDYNSWNVRGSINYINNSLGDFKINSTTGAEMREGSTDVNGSIFYGFNPRTGQFKDIDYLNRYAVRPRGSSTLGNSLSTAYLIDRAISYFTSNAVTFNNKYTLSLSARMDGSNYFGVKANQRIIPLWSVGLLWNLYEEDFIKNKTWINELKFRATYGINGNTYSGVANYATISYSSTVDYVSQFSYAYLTTPPNRNLKWERVQMLNFGIDFSFFKRRVSGSLEYYNKRATDLIGNQRQNETTGISSLLTNYASIKGYGIDLVLNSLNVDREMKWRTSLLLSYNNDRIIDYDEEATSAAGYVATQGILQKGKPLYSLYAYRWAGLNPENGDPMIYVGDKKTNFDEVLSKITIQDVKYIGPITPRVYGSIRNSFSYRNLELSFNMLYKFDYFFLRPSLIYSTLLSKYVGHKDFSQRWKKKGDEVHTNVPSFPESISGPRDSYYNYADINSERGDNIRFKDIRLTYSIPRKLNKLKKMPYSISVYSYVNDIGLIWKKNTVGIDPDYVNSLVSPISYSLGIKVDFL</sequence>
<keyword evidence="11" id="KW-1185">Reference proteome</keyword>
<dbReference type="SUPFAM" id="SSF56935">
    <property type="entry name" value="Porins"/>
    <property type="match status" value="1"/>
</dbReference>
<dbReference type="NCBIfam" id="TIGR04056">
    <property type="entry name" value="OMP_RagA_SusC"/>
    <property type="match status" value="1"/>
</dbReference>
<dbReference type="AlphaFoldDB" id="A0A291QQ24"/>
<dbReference type="Pfam" id="PF13620">
    <property type="entry name" value="CarboxypepD_reg"/>
    <property type="match status" value="1"/>
</dbReference>
<evidence type="ECO:0000259" key="9">
    <source>
        <dbReference type="Pfam" id="PF07715"/>
    </source>
</evidence>
<evidence type="ECO:0000256" key="1">
    <source>
        <dbReference type="ARBA" id="ARBA00004571"/>
    </source>
</evidence>
<proteinExistence type="inferred from homology"/>